<feature type="transmembrane region" description="Helical" evidence="8">
    <location>
        <begin position="127"/>
        <end position="145"/>
    </location>
</feature>
<dbReference type="InterPro" id="IPR003918">
    <property type="entry name" value="NADH_UbQ_OxRdtase"/>
</dbReference>
<dbReference type="PRINTS" id="PR01437">
    <property type="entry name" value="NUOXDRDTASE4"/>
</dbReference>
<evidence type="ECO:0000256" key="8">
    <source>
        <dbReference type="SAM" id="Phobius"/>
    </source>
</evidence>
<feature type="transmembrane region" description="Helical" evidence="8">
    <location>
        <begin position="259"/>
        <end position="279"/>
    </location>
</feature>
<sequence>MPVFWPLLAAVALAAFPRAVRVWIGLVGVGTAWALAQLYERIGNAGPLRYQLGGWGAPLGIDLYIDGLALFMLITTWLVGLAVSLYALGYFAGAEHKAREGRYFWILWFFLWAALNALFMSADLFNLYVTLELVSIGAVALTALSASKAALTAALRYLLVGLVASLSYLMGVALLYSGYGQLDIYALAGVVTAQPLTWCVMALMLAAVMIKTALFPLHFWLPPAHSSALAPVSALLSALVVKTGFYLFVRLWFELFESVTTMALANLVGVLGAAAVLWGSIQALRTARLKLLIAYSTVAQLGYLFLLAPLAMSTVGAVAWSGVFYLLIAHACAKGALFLSAGTIMKVLGHDRLNELQGLGKVLPLTLATCALAAVSLVGLPPSGGFVAKWSLLVAAAEGGQWWWIVLLAVGGLLTAAYLFRLLSPAMAGGTFENEIRERDYPLMVWPAFALAAFALVLGVVAPNFFELLLIGAPVAAGGNGA</sequence>
<feature type="domain" description="NADH:quinone oxidoreductase/Mrp antiporter transmembrane" evidence="9">
    <location>
        <begin position="121"/>
        <end position="415"/>
    </location>
</feature>
<dbReference type="PANTHER" id="PTHR42703">
    <property type="entry name" value="NADH DEHYDROGENASE"/>
    <property type="match status" value="1"/>
</dbReference>
<accession>A0A0S2TDB4</accession>
<evidence type="ECO:0000313" key="10">
    <source>
        <dbReference type="EMBL" id="ALP53153.1"/>
    </source>
</evidence>
<dbReference type="Proteomes" id="UP000055136">
    <property type="component" value="Chromosome"/>
</dbReference>
<protein>
    <recommendedName>
        <fullName evidence="9">NADH:quinone oxidoreductase/Mrp antiporter transmembrane domain-containing protein</fullName>
    </recommendedName>
</protein>
<evidence type="ECO:0000256" key="3">
    <source>
        <dbReference type="ARBA" id="ARBA00022475"/>
    </source>
</evidence>
<dbReference type="KEGG" id="tee:Tel_08280"/>
<gene>
    <name evidence="10" type="ORF">Tel_08280</name>
</gene>
<keyword evidence="4 7" id="KW-0812">Transmembrane</keyword>
<evidence type="ECO:0000313" key="11">
    <source>
        <dbReference type="Proteomes" id="UP000055136"/>
    </source>
</evidence>
<keyword evidence="11" id="KW-1185">Reference proteome</keyword>
<dbReference type="EMBL" id="CP013099">
    <property type="protein sequence ID" value="ALP53153.1"/>
    <property type="molecule type" value="Genomic_DNA"/>
</dbReference>
<keyword evidence="5 8" id="KW-1133">Transmembrane helix</keyword>
<name>A0A0S2TDB4_9GAMM</name>
<feature type="transmembrane region" description="Helical" evidence="8">
    <location>
        <begin position="68"/>
        <end position="91"/>
    </location>
</feature>
<feature type="transmembrane region" description="Helical" evidence="8">
    <location>
        <begin position="103"/>
        <end position="121"/>
    </location>
</feature>
<keyword evidence="6 8" id="KW-0472">Membrane</keyword>
<dbReference type="PANTHER" id="PTHR42703:SF1">
    <property type="entry name" value="NA(+)_H(+) ANTIPORTER SUBUNIT D1"/>
    <property type="match status" value="1"/>
</dbReference>
<evidence type="ECO:0000256" key="1">
    <source>
        <dbReference type="ARBA" id="ARBA00004651"/>
    </source>
</evidence>
<comment type="subcellular location">
    <subcellularLocation>
        <location evidence="1">Cell membrane</location>
        <topology evidence="1">Multi-pass membrane protein</topology>
    </subcellularLocation>
    <subcellularLocation>
        <location evidence="7">Membrane</location>
        <topology evidence="7">Multi-pass membrane protein</topology>
    </subcellularLocation>
</comment>
<evidence type="ECO:0000256" key="6">
    <source>
        <dbReference type="ARBA" id="ARBA00023136"/>
    </source>
</evidence>
<feature type="transmembrane region" description="Helical" evidence="8">
    <location>
        <begin position="362"/>
        <end position="381"/>
    </location>
</feature>
<dbReference type="Pfam" id="PF00361">
    <property type="entry name" value="Proton_antipo_M"/>
    <property type="match status" value="1"/>
</dbReference>
<proteinExistence type="inferred from homology"/>
<organism evidence="10 11">
    <name type="scientific">Candidatus Tenderia electrophaga</name>
    <dbReference type="NCBI Taxonomy" id="1748243"/>
    <lineage>
        <taxon>Bacteria</taxon>
        <taxon>Pseudomonadati</taxon>
        <taxon>Pseudomonadota</taxon>
        <taxon>Gammaproteobacteria</taxon>
        <taxon>Candidatus Tenderiales</taxon>
        <taxon>Candidatus Tenderiaceae</taxon>
        <taxon>Candidatus Tenderia</taxon>
    </lineage>
</organism>
<feature type="transmembrane region" description="Helical" evidence="8">
    <location>
        <begin position="229"/>
        <end position="253"/>
    </location>
</feature>
<dbReference type="GO" id="GO:0005886">
    <property type="term" value="C:plasma membrane"/>
    <property type="evidence" value="ECO:0007669"/>
    <property type="project" value="UniProtKB-SubCell"/>
</dbReference>
<evidence type="ECO:0000256" key="4">
    <source>
        <dbReference type="ARBA" id="ARBA00022692"/>
    </source>
</evidence>
<feature type="transmembrane region" description="Helical" evidence="8">
    <location>
        <begin position="318"/>
        <end position="341"/>
    </location>
</feature>
<dbReference type="GO" id="GO:0042773">
    <property type="term" value="P:ATP synthesis coupled electron transport"/>
    <property type="evidence" value="ECO:0007669"/>
    <property type="project" value="InterPro"/>
</dbReference>
<reference evidence="10" key="1">
    <citation type="submission" date="2015-10" db="EMBL/GenBank/DDBJ databases">
        <title>Description of Candidatus Tenderia electrophaga gen. nov, sp. nov., an Uncultivated Electroautotroph from a Biocathode Enrichment.</title>
        <authorList>
            <person name="Eddie B.J."/>
            <person name="Malanoski A.P."/>
            <person name="Wang Z."/>
            <person name="Hall R.J."/>
            <person name="Oh S.D."/>
            <person name="Heiner C."/>
            <person name="Lin B."/>
            <person name="Strycharz-Glaven S.M."/>
        </authorList>
    </citation>
    <scope>NUCLEOTIDE SEQUENCE [LARGE SCALE GENOMIC DNA]</scope>
    <source>
        <strain evidence="10">NRL1</strain>
    </source>
</reference>
<feature type="transmembrane region" description="Helical" evidence="8">
    <location>
        <begin position="401"/>
        <end position="420"/>
    </location>
</feature>
<dbReference type="InterPro" id="IPR050586">
    <property type="entry name" value="CPA3_Na-H_Antiporter_D"/>
</dbReference>
<dbReference type="InterPro" id="IPR001750">
    <property type="entry name" value="ND/Mrp_TM"/>
</dbReference>
<feature type="transmembrane region" description="Helical" evidence="8">
    <location>
        <begin position="441"/>
        <end position="462"/>
    </location>
</feature>
<feature type="transmembrane region" description="Helical" evidence="8">
    <location>
        <begin position="157"/>
        <end position="178"/>
    </location>
</feature>
<evidence type="ECO:0000256" key="5">
    <source>
        <dbReference type="ARBA" id="ARBA00022989"/>
    </source>
</evidence>
<feature type="transmembrane region" description="Helical" evidence="8">
    <location>
        <begin position="291"/>
        <end position="312"/>
    </location>
</feature>
<evidence type="ECO:0000256" key="2">
    <source>
        <dbReference type="ARBA" id="ARBA00005346"/>
    </source>
</evidence>
<dbReference type="STRING" id="1748243.Tel_08280"/>
<comment type="similarity">
    <text evidence="2">Belongs to the CPA3 antiporters (TC 2.A.63) subunit D family.</text>
</comment>
<dbReference type="GO" id="GO:0008137">
    <property type="term" value="F:NADH dehydrogenase (ubiquinone) activity"/>
    <property type="evidence" value="ECO:0007669"/>
    <property type="project" value="InterPro"/>
</dbReference>
<evidence type="ECO:0000259" key="9">
    <source>
        <dbReference type="Pfam" id="PF00361"/>
    </source>
</evidence>
<evidence type="ECO:0000256" key="7">
    <source>
        <dbReference type="RuleBase" id="RU000320"/>
    </source>
</evidence>
<dbReference type="AlphaFoldDB" id="A0A0S2TDB4"/>
<keyword evidence="3" id="KW-1003">Cell membrane</keyword>